<keyword evidence="5" id="KW-0762">Sugar transport</keyword>
<accession>A0A4V6NGK1</accession>
<name>A0A4V6NGK1_HYDET</name>
<dbReference type="GO" id="GO:0030313">
    <property type="term" value="C:cell envelope"/>
    <property type="evidence" value="ECO:0007669"/>
    <property type="project" value="UniProtKB-SubCell"/>
</dbReference>
<sequence>MGKKVTVLLFLLFGLAAVWLVGQLNAILGNIAGRPSERGRRPAARYRIALIYPDSNPAFWRSITAGARSAARNQPVYVNFMKAVHGQELQMADYLRLAVVAGYNGIIVPGDDERIVPLIQMAWDSGIPTLMIASDLPDSPRLGYVGANNYRVGYVAGKKLLEGMARREPPRFAILSQLTGANMQLSVAESLKVFGFREAISAGGTIVPIWEKSNPTLIDSLIVVRSLLRKYPDLNGIYATYPEGTLAAARVAAERDAAKLRIIGHGDSTALRTDIRNGVVQASIVEYPYRMGNTAVREMLRYFREGRVHITSNIRVNLLDRAQLSRPAPGGRP</sequence>
<protein>
    <submittedName>
        <fullName evidence="5">ABC-type sugar transport system substrate-binding protein</fullName>
    </submittedName>
</protein>
<proteinExistence type="inferred from homology"/>
<dbReference type="SUPFAM" id="SSF53822">
    <property type="entry name" value="Periplasmic binding protein-like I"/>
    <property type="match status" value="1"/>
</dbReference>
<evidence type="ECO:0000259" key="4">
    <source>
        <dbReference type="Pfam" id="PF13407"/>
    </source>
</evidence>
<dbReference type="Proteomes" id="UP000295008">
    <property type="component" value="Unassembled WGS sequence"/>
</dbReference>
<evidence type="ECO:0000256" key="1">
    <source>
        <dbReference type="ARBA" id="ARBA00004196"/>
    </source>
</evidence>
<evidence type="ECO:0000313" key="6">
    <source>
        <dbReference type="Proteomes" id="UP000295008"/>
    </source>
</evidence>
<evidence type="ECO:0000256" key="2">
    <source>
        <dbReference type="ARBA" id="ARBA00007639"/>
    </source>
</evidence>
<comment type="caution">
    <text evidence="5">The sequence shown here is derived from an EMBL/GenBank/DDBJ whole genome shotgun (WGS) entry which is preliminary data.</text>
</comment>
<dbReference type="PANTHER" id="PTHR46847:SF1">
    <property type="entry name" value="D-ALLOSE-BINDING PERIPLASMIC PROTEIN-RELATED"/>
    <property type="match status" value="1"/>
</dbReference>
<keyword evidence="6" id="KW-1185">Reference proteome</keyword>
<comment type="similarity">
    <text evidence="2">Belongs to the bacterial solute-binding protein 2 family.</text>
</comment>
<dbReference type="RefSeq" id="WP_165908328.1">
    <property type="nucleotide sequence ID" value="NZ_SLUN01000060.1"/>
</dbReference>
<dbReference type="AlphaFoldDB" id="A0A4V6NGK1"/>
<gene>
    <name evidence="5" type="ORF">EDC14_106011</name>
</gene>
<dbReference type="InterPro" id="IPR025997">
    <property type="entry name" value="SBP_2_dom"/>
</dbReference>
<dbReference type="Pfam" id="PF13407">
    <property type="entry name" value="Peripla_BP_4"/>
    <property type="match status" value="1"/>
</dbReference>
<dbReference type="InterPro" id="IPR028082">
    <property type="entry name" value="Peripla_BP_I"/>
</dbReference>
<comment type="subcellular location">
    <subcellularLocation>
        <location evidence="1">Cell envelope</location>
    </subcellularLocation>
</comment>
<dbReference type="Gene3D" id="3.40.50.2300">
    <property type="match status" value="2"/>
</dbReference>
<dbReference type="EMBL" id="SLUN01000060">
    <property type="protein sequence ID" value="TCL54752.1"/>
    <property type="molecule type" value="Genomic_DNA"/>
</dbReference>
<keyword evidence="5" id="KW-0813">Transport</keyword>
<dbReference type="PANTHER" id="PTHR46847">
    <property type="entry name" value="D-ALLOSE-BINDING PERIPLASMIC PROTEIN-RELATED"/>
    <property type="match status" value="1"/>
</dbReference>
<organism evidence="5 6">
    <name type="scientific">Hydrogenispora ethanolica</name>
    <dbReference type="NCBI Taxonomy" id="1082276"/>
    <lineage>
        <taxon>Bacteria</taxon>
        <taxon>Bacillati</taxon>
        <taxon>Bacillota</taxon>
        <taxon>Hydrogenispora</taxon>
    </lineage>
</organism>
<feature type="domain" description="Periplasmic binding protein" evidence="4">
    <location>
        <begin position="48"/>
        <end position="302"/>
    </location>
</feature>
<evidence type="ECO:0000313" key="5">
    <source>
        <dbReference type="EMBL" id="TCL54752.1"/>
    </source>
</evidence>
<keyword evidence="3" id="KW-0732">Signal</keyword>
<reference evidence="5 6" key="1">
    <citation type="submission" date="2019-03" db="EMBL/GenBank/DDBJ databases">
        <title>Genomic Encyclopedia of Type Strains, Phase IV (KMG-IV): sequencing the most valuable type-strain genomes for metagenomic binning, comparative biology and taxonomic classification.</title>
        <authorList>
            <person name="Goeker M."/>
        </authorList>
    </citation>
    <scope>NUCLEOTIDE SEQUENCE [LARGE SCALE GENOMIC DNA]</scope>
    <source>
        <strain evidence="5 6">LX-B</strain>
    </source>
</reference>
<dbReference type="GO" id="GO:0030246">
    <property type="term" value="F:carbohydrate binding"/>
    <property type="evidence" value="ECO:0007669"/>
    <property type="project" value="UniProtKB-ARBA"/>
</dbReference>
<evidence type="ECO:0000256" key="3">
    <source>
        <dbReference type="ARBA" id="ARBA00022729"/>
    </source>
</evidence>